<accession>A0A9R1UHV4</accession>
<protein>
    <recommendedName>
        <fullName evidence="4">Reverse transcriptase Ty1/copia-type domain-containing protein</fullName>
    </recommendedName>
</protein>
<comment type="caution">
    <text evidence="2">The sequence shown here is derived from an EMBL/GenBank/DDBJ whole genome shotgun (WGS) entry which is preliminary data.</text>
</comment>
<dbReference type="EMBL" id="NBSK02000009">
    <property type="protein sequence ID" value="KAJ0187308.1"/>
    <property type="molecule type" value="Genomic_DNA"/>
</dbReference>
<gene>
    <name evidence="2" type="ORF">LSAT_V11C900471270</name>
</gene>
<name>A0A9R1UHV4_LACSA</name>
<dbReference type="Proteomes" id="UP000235145">
    <property type="component" value="Unassembled WGS sequence"/>
</dbReference>
<keyword evidence="1" id="KW-0472">Membrane</keyword>
<reference evidence="2 3" key="1">
    <citation type="journal article" date="2017" name="Nat. Commun.">
        <title>Genome assembly with in vitro proximity ligation data and whole-genome triplication in lettuce.</title>
        <authorList>
            <person name="Reyes-Chin-Wo S."/>
            <person name="Wang Z."/>
            <person name="Yang X."/>
            <person name="Kozik A."/>
            <person name="Arikit S."/>
            <person name="Song C."/>
            <person name="Xia L."/>
            <person name="Froenicke L."/>
            <person name="Lavelle D.O."/>
            <person name="Truco M.J."/>
            <person name="Xia R."/>
            <person name="Zhu S."/>
            <person name="Xu C."/>
            <person name="Xu H."/>
            <person name="Xu X."/>
            <person name="Cox K."/>
            <person name="Korf I."/>
            <person name="Meyers B.C."/>
            <person name="Michelmore R.W."/>
        </authorList>
    </citation>
    <scope>NUCLEOTIDE SEQUENCE [LARGE SCALE GENOMIC DNA]</scope>
    <source>
        <strain evidence="3">cv. Salinas</strain>
        <tissue evidence="2">Seedlings</tissue>
    </source>
</reference>
<feature type="transmembrane region" description="Helical" evidence="1">
    <location>
        <begin position="33"/>
        <end position="54"/>
    </location>
</feature>
<evidence type="ECO:0000256" key="1">
    <source>
        <dbReference type="SAM" id="Phobius"/>
    </source>
</evidence>
<organism evidence="2 3">
    <name type="scientific">Lactuca sativa</name>
    <name type="common">Garden lettuce</name>
    <dbReference type="NCBI Taxonomy" id="4236"/>
    <lineage>
        <taxon>Eukaryota</taxon>
        <taxon>Viridiplantae</taxon>
        <taxon>Streptophyta</taxon>
        <taxon>Embryophyta</taxon>
        <taxon>Tracheophyta</taxon>
        <taxon>Spermatophyta</taxon>
        <taxon>Magnoliopsida</taxon>
        <taxon>eudicotyledons</taxon>
        <taxon>Gunneridae</taxon>
        <taxon>Pentapetalae</taxon>
        <taxon>asterids</taxon>
        <taxon>campanulids</taxon>
        <taxon>Asterales</taxon>
        <taxon>Asteraceae</taxon>
        <taxon>Cichorioideae</taxon>
        <taxon>Cichorieae</taxon>
        <taxon>Lactucinae</taxon>
        <taxon>Lactuca</taxon>
    </lineage>
</organism>
<evidence type="ECO:0000313" key="2">
    <source>
        <dbReference type="EMBL" id="KAJ0187308.1"/>
    </source>
</evidence>
<keyword evidence="1" id="KW-0812">Transmembrane</keyword>
<keyword evidence="3" id="KW-1185">Reference proteome</keyword>
<evidence type="ECO:0008006" key="4">
    <source>
        <dbReference type="Google" id="ProtNLM"/>
    </source>
</evidence>
<dbReference type="AlphaFoldDB" id="A0A9R1UHV4"/>
<sequence length="134" mass="15428">MWMLVISIMYVASRNPFMVLNKLLKLRLFDNSLLMYSCGYTILYFIVYVDDIVFMGNDSLLLKTFITRLDQDLSLKNPRHLSYILALEDSYTKDGFFLGQEKYVSDILVCTKMLVTNPVYTSLSADSHLHSTSG</sequence>
<keyword evidence="1" id="KW-1133">Transmembrane helix</keyword>
<evidence type="ECO:0000313" key="3">
    <source>
        <dbReference type="Proteomes" id="UP000235145"/>
    </source>
</evidence>
<proteinExistence type="predicted"/>